<evidence type="ECO:0000256" key="2">
    <source>
        <dbReference type="ARBA" id="ARBA00022898"/>
    </source>
</evidence>
<gene>
    <name evidence="3" type="ORF">RPIT_03115</name>
</gene>
<evidence type="ECO:0000313" key="4">
    <source>
        <dbReference type="Proteomes" id="UP000188324"/>
    </source>
</evidence>
<dbReference type="RefSeq" id="WP_077340536.1">
    <property type="nucleotide sequence ID" value="NZ_CP019605.1"/>
</dbReference>
<dbReference type="Gene3D" id="3.40.50.1100">
    <property type="match status" value="2"/>
</dbReference>
<evidence type="ECO:0000313" key="3">
    <source>
        <dbReference type="EMBL" id="AQP43929.1"/>
    </source>
</evidence>
<keyword evidence="2" id="KW-0663">Pyridoxal phosphate</keyword>
<dbReference type="InterPro" id="IPR001926">
    <property type="entry name" value="TrpB-like_PALP"/>
</dbReference>
<dbReference type="STRING" id="1610493.RPIT_03115"/>
<proteinExistence type="predicted"/>
<dbReference type="CDD" id="cd01561">
    <property type="entry name" value="CBS_like"/>
    <property type="match status" value="1"/>
</dbReference>
<dbReference type="InterPro" id="IPR001216">
    <property type="entry name" value="P-phosphate_BS"/>
</dbReference>
<reference evidence="3 4" key="1">
    <citation type="journal article" date="2016" name="Int. J. Syst. Evol. Microbiol.">
        <title>Tessaracoccus flavus sp. nov., isolated from the drainage system of a lindane-producing factory.</title>
        <authorList>
            <person name="Kumari R."/>
            <person name="Singh P."/>
            <person name="Schumann P."/>
            <person name="Lal R."/>
        </authorList>
    </citation>
    <scope>NUCLEOTIDE SEQUENCE [LARGE SCALE GENOMIC DNA]</scope>
    <source>
        <strain evidence="3 4">RP1T</strain>
    </source>
</reference>
<name>A0A1Q2CCT8_9ACTN</name>
<dbReference type="GO" id="GO:0006535">
    <property type="term" value="P:cysteine biosynthetic process from serine"/>
    <property type="evidence" value="ECO:0007669"/>
    <property type="project" value="InterPro"/>
</dbReference>
<dbReference type="AlphaFoldDB" id="A0A1Q2CCT8"/>
<dbReference type="EMBL" id="CP019605">
    <property type="protein sequence ID" value="AQP43929.1"/>
    <property type="molecule type" value="Genomic_DNA"/>
</dbReference>
<evidence type="ECO:0000256" key="1">
    <source>
        <dbReference type="ARBA" id="ARBA00001933"/>
    </source>
</evidence>
<dbReference type="OrthoDB" id="5176350at2"/>
<sequence length="336" mass="35478">MSSARFPASIGADVGSTPLASLERLFRRPDVRVFGKLENRNPTGSAKDRSALGIVREAWESGRLKPGTVVVESSSGNLAMACARLSALLEFSFECVVDPRANARTIAAIEAYGARVHRIAEPDPETGDWLVARLARVRELLGSIPGAITLDQYSNVAAIRAHADGTMREILEQAGEPDLLYVATSTTGTVGGCLRVVGERALRTDVVAVDAEGSVLFGGTRGRRMLSGYGAGFVPPLSQYSSPARVARVDDLSAVIGARALTLTEGLLAGASTGAVISALRADYANLPAGSTVVVMVHDGGMPYLDTVYDDDWVCRTFEVTRAELRARVADFAAAP</sequence>
<dbReference type="Pfam" id="PF00291">
    <property type="entry name" value="PALP"/>
    <property type="match status" value="1"/>
</dbReference>
<keyword evidence="4" id="KW-1185">Reference proteome</keyword>
<dbReference type="Proteomes" id="UP000188324">
    <property type="component" value="Chromosome"/>
</dbReference>
<dbReference type="GO" id="GO:0016765">
    <property type="term" value="F:transferase activity, transferring alkyl or aryl (other than methyl) groups"/>
    <property type="evidence" value="ECO:0007669"/>
    <property type="project" value="UniProtKB-ARBA"/>
</dbReference>
<dbReference type="SUPFAM" id="SSF53686">
    <property type="entry name" value="Tryptophan synthase beta subunit-like PLP-dependent enzymes"/>
    <property type="match status" value="1"/>
</dbReference>
<organism evidence="3 4">
    <name type="scientific">Tessaracoccus flavus</name>
    <dbReference type="NCBI Taxonomy" id="1610493"/>
    <lineage>
        <taxon>Bacteria</taxon>
        <taxon>Bacillati</taxon>
        <taxon>Actinomycetota</taxon>
        <taxon>Actinomycetes</taxon>
        <taxon>Propionibacteriales</taxon>
        <taxon>Propionibacteriaceae</taxon>
        <taxon>Tessaracoccus</taxon>
    </lineage>
</organism>
<dbReference type="InterPro" id="IPR050214">
    <property type="entry name" value="Cys_Synth/Cystath_Beta-Synth"/>
</dbReference>
<protein>
    <submittedName>
        <fullName evidence="3">2,3-diaminopropionate biosynthesis protein SbnA</fullName>
    </submittedName>
</protein>
<dbReference type="PANTHER" id="PTHR10314">
    <property type="entry name" value="CYSTATHIONINE BETA-SYNTHASE"/>
    <property type="match status" value="1"/>
</dbReference>
<accession>A0A1Q2CCT8</accession>
<dbReference type="PROSITE" id="PS00901">
    <property type="entry name" value="CYS_SYNTHASE"/>
    <property type="match status" value="1"/>
</dbReference>
<comment type="cofactor">
    <cofactor evidence="1">
        <name>pyridoxal 5'-phosphate</name>
        <dbReference type="ChEBI" id="CHEBI:597326"/>
    </cofactor>
</comment>
<dbReference type="InterPro" id="IPR036052">
    <property type="entry name" value="TrpB-like_PALP_sf"/>
</dbReference>
<dbReference type="KEGG" id="tfl:RPIT_03115"/>